<name>A0ABV6K6T0_9BACI</name>
<comment type="caution">
    <text evidence="1">The sequence shown here is derived from an EMBL/GenBank/DDBJ whole genome shotgun (WGS) entry which is preliminary data.</text>
</comment>
<reference evidence="1 2" key="1">
    <citation type="submission" date="2024-09" db="EMBL/GenBank/DDBJ databases">
        <authorList>
            <person name="Sun Q."/>
            <person name="Mori K."/>
        </authorList>
    </citation>
    <scope>NUCLEOTIDE SEQUENCE [LARGE SCALE GENOMIC DNA]</scope>
    <source>
        <strain evidence="1 2">NCAIM B.02610</strain>
    </source>
</reference>
<dbReference type="RefSeq" id="WP_335958146.1">
    <property type="nucleotide sequence ID" value="NZ_JAXBLX010000001.1"/>
</dbReference>
<accession>A0ABV6K6T0</accession>
<sequence length="134" mass="15774">MKMTSVLKKKILIFQEYEGLNKLLKCSLYKVGYQNVYTVNQVEHIVTTYELLRPDVIILEVESFHQFEILFQLLRKTELSVTNSGLICIVEETNYRMKYFIKKLGVNQHIEKPFEIDRVILQVNSTLDNLIDSV</sequence>
<dbReference type="InterPro" id="IPR011006">
    <property type="entry name" value="CheY-like_superfamily"/>
</dbReference>
<dbReference type="SUPFAM" id="SSF52172">
    <property type="entry name" value="CheY-like"/>
    <property type="match status" value="1"/>
</dbReference>
<keyword evidence="2" id="KW-1185">Reference proteome</keyword>
<dbReference type="EMBL" id="JBHLUX010000001">
    <property type="protein sequence ID" value="MFC0469014.1"/>
    <property type="molecule type" value="Genomic_DNA"/>
</dbReference>
<protein>
    <recommendedName>
        <fullName evidence="3">Response regulatory domain-containing protein</fullName>
    </recommendedName>
</protein>
<evidence type="ECO:0000313" key="1">
    <source>
        <dbReference type="EMBL" id="MFC0469014.1"/>
    </source>
</evidence>
<evidence type="ECO:0008006" key="3">
    <source>
        <dbReference type="Google" id="ProtNLM"/>
    </source>
</evidence>
<evidence type="ECO:0000313" key="2">
    <source>
        <dbReference type="Proteomes" id="UP001589838"/>
    </source>
</evidence>
<gene>
    <name evidence="1" type="ORF">ACFFHM_00150</name>
</gene>
<dbReference type="Proteomes" id="UP001589838">
    <property type="component" value="Unassembled WGS sequence"/>
</dbReference>
<organism evidence="1 2">
    <name type="scientific">Halalkalibacter kiskunsagensis</name>
    <dbReference type="NCBI Taxonomy" id="1548599"/>
    <lineage>
        <taxon>Bacteria</taxon>
        <taxon>Bacillati</taxon>
        <taxon>Bacillota</taxon>
        <taxon>Bacilli</taxon>
        <taxon>Bacillales</taxon>
        <taxon>Bacillaceae</taxon>
        <taxon>Halalkalibacter</taxon>
    </lineage>
</organism>
<proteinExistence type="predicted"/>
<dbReference type="Gene3D" id="3.40.50.2300">
    <property type="match status" value="1"/>
</dbReference>